<dbReference type="InterPro" id="IPR004045">
    <property type="entry name" value="Glutathione_S-Trfase_N"/>
</dbReference>
<dbReference type="SUPFAM" id="SSF52833">
    <property type="entry name" value="Thioredoxin-like"/>
    <property type="match status" value="1"/>
</dbReference>
<protein>
    <submittedName>
        <fullName evidence="4">Glutathione S-transferase</fullName>
        <ecNumber evidence="4">2.5.1.18</ecNumber>
    </submittedName>
</protein>
<reference evidence="4 5" key="1">
    <citation type="submission" date="2016-04" db="EMBL/GenBank/DDBJ databases">
        <authorList>
            <consortium name="Pathogen Informatics"/>
        </authorList>
    </citation>
    <scope>NUCLEOTIDE SEQUENCE [LARGE SCALE GENOMIC DNA]</scope>
    <source>
        <strain evidence="4 5">H050680373</strain>
    </source>
</reference>
<dbReference type="PANTHER" id="PTHR44051">
    <property type="entry name" value="GLUTATHIONE S-TRANSFERASE-RELATED"/>
    <property type="match status" value="1"/>
</dbReference>
<evidence type="ECO:0000313" key="4">
    <source>
        <dbReference type="EMBL" id="SAI74862.1"/>
    </source>
</evidence>
<dbReference type="Proteomes" id="UP000076848">
    <property type="component" value="Unassembled WGS sequence"/>
</dbReference>
<dbReference type="PROSITE" id="PS50404">
    <property type="entry name" value="GST_NTER"/>
    <property type="match status" value="1"/>
</dbReference>
<dbReference type="InterPro" id="IPR004046">
    <property type="entry name" value="GST_C"/>
</dbReference>
<gene>
    <name evidence="4" type="primary">gst</name>
    <name evidence="4" type="ORF">SAMEA3906486_05580</name>
</gene>
<evidence type="ECO:0000259" key="2">
    <source>
        <dbReference type="PROSITE" id="PS50404"/>
    </source>
</evidence>
<dbReference type="Gene3D" id="3.40.30.10">
    <property type="entry name" value="Glutaredoxin"/>
    <property type="match status" value="1"/>
</dbReference>
<dbReference type="CDD" id="cd03188">
    <property type="entry name" value="GST_C_Beta"/>
    <property type="match status" value="1"/>
</dbReference>
<dbReference type="EC" id="2.5.1.18" evidence="4"/>
<dbReference type="STRING" id="288768.SAMEA3906486_05580"/>
<feature type="domain" description="GST C-terminal" evidence="3">
    <location>
        <begin position="99"/>
        <end position="220"/>
    </location>
</feature>
<organism evidence="4 5">
    <name type="scientific">Bordetella ansorpii</name>
    <dbReference type="NCBI Taxonomy" id="288768"/>
    <lineage>
        <taxon>Bacteria</taxon>
        <taxon>Pseudomonadati</taxon>
        <taxon>Pseudomonadota</taxon>
        <taxon>Betaproteobacteria</taxon>
        <taxon>Burkholderiales</taxon>
        <taxon>Alcaligenaceae</taxon>
        <taxon>Bordetella</taxon>
    </lineage>
</organism>
<dbReference type="Gene3D" id="1.20.1050.10">
    <property type="match status" value="1"/>
</dbReference>
<feature type="domain" description="GST N-terminal" evidence="2">
    <location>
        <begin position="15"/>
        <end position="93"/>
    </location>
</feature>
<dbReference type="AlphaFoldDB" id="A0A157SWL1"/>
<dbReference type="PANTHER" id="PTHR44051:SF8">
    <property type="entry name" value="GLUTATHIONE S-TRANSFERASE GSTA"/>
    <property type="match status" value="1"/>
</dbReference>
<sequence length="220" mass="24019">MAGGIAHTIATAKEDSPMKLYYLPGACSLTIHIAAKWAGLPCELQAVERDKLKTDFLAVNPMGAVPALEDDGWVLTQNIAILEYLNEKAPKAGLLGNDSPRGRAEARRWLAFINSDVHKTFSVLFGAPRYVAAEATQEELRASAAKMLRNLFTVLDTQLKGRDYLAADKPCAADAYLFVVLRWAHAKQIDLSGLDNIAAHFQRMKADPAVQAALKEEGLE</sequence>
<evidence type="ECO:0000313" key="5">
    <source>
        <dbReference type="Proteomes" id="UP000076848"/>
    </source>
</evidence>
<dbReference type="InterPro" id="IPR036249">
    <property type="entry name" value="Thioredoxin-like_sf"/>
</dbReference>
<dbReference type="Pfam" id="PF02798">
    <property type="entry name" value="GST_N"/>
    <property type="match status" value="1"/>
</dbReference>
<keyword evidence="5" id="KW-1185">Reference proteome</keyword>
<evidence type="ECO:0000259" key="3">
    <source>
        <dbReference type="PROSITE" id="PS50405"/>
    </source>
</evidence>
<dbReference type="InterPro" id="IPR040079">
    <property type="entry name" value="Glutathione_S-Trfase"/>
</dbReference>
<proteinExistence type="inferred from homology"/>
<dbReference type="SUPFAM" id="SSF47616">
    <property type="entry name" value="GST C-terminal domain-like"/>
    <property type="match status" value="1"/>
</dbReference>
<keyword evidence="4" id="KW-0808">Transferase</keyword>
<evidence type="ECO:0000256" key="1">
    <source>
        <dbReference type="RuleBase" id="RU003494"/>
    </source>
</evidence>
<dbReference type="SFLD" id="SFLDS00019">
    <property type="entry name" value="Glutathione_Transferase_(cytos"/>
    <property type="match status" value="1"/>
</dbReference>
<dbReference type="SFLD" id="SFLDG00358">
    <property type="entry name" value="Main_(cytGST)"/>
    <property type="match status" value="1"/>
</dbReference>
<name>A0A157SWL1_9BORD</name>
<dbReference type="InterPro" id="IPR010987">
    <property type="entry name" value="Glutathione-S-Trfase_C-like"/>
</dbReference>
<dbReference type="SFLD" id="SFLDG01150">
    <property type="entry name" value="Main.1:_Beta-like"/>
    <property type="match status" value="1"/>
</dbReference>
<dbReference type="InterPro" id="IPR036282">
    <property type="entry name" value="Glutathione-S-Trfase_C_sf"/>
</dbReference>
<dbReference type="GO" id="GO:0004364">
    <property type="term" value="F:glutathione transferase activity"/>
    <property type="evidence" value="ECO:0007669"/>
    <property type="project" value="UniProtKB-EC"/>
</dbReference>
<dbReference type="PROSITE" id="PS50405">
    <property type="entry name" value="GST_CTER"/>
    <property type="match status" value="1"/>
</dbReference>
<dbReference type="CDD" id="cd03057">
    <property type="entry name" value="GST_N_Beta"/>
    <property type="match status" value="1"/>
</dbReference>
<accession>A0A157SWL1</accession>
<dbReference type="EMBL" id="FKIF01000010">
    <property type="protein sequence ID" value="SAI74862.1"/>
    <property type="molecule type" value="Genomic_DNA"/>
</dbReference>
<comment type="similarity">
    <text evidence="1">Belongs to the GST superfamily.</text>
</comment>
<dbReference type="Pfam" id="PF00043">
    <property type="entry name" value="GST_C"/>
    <property type="match status" value="1"/>
</dbReference>